<feature type="compositionally biased region" description="Basic and acidic residues" evidence="1">
    <location>
        <begin position="200"/>
        <end position="222"/>
    </location>
</feature>
<reference evidence="3" key="1">
    <citation type="journal article" date="2017" name="Nat. Ecol. Evol.">
        <title>Genome expansion and lineage-specific genetic innovations in the forest pathogenic fungi Armillaria.</title>
        <authorList>
            <person name="Sipos G."/>
            <person name="Prasanna A.N."/>
            <person name="Walter M.C."/>
            <person name="O'Connor E."/>
            <person name="Balint B."/>
            <person name="Krizsan K."/>
            <person name="Kiss B."/>
            <person name="Hess J."/>
            <person name="Varga T."/>
            <person name="Slot J."/>
            <person name="Riley R."/>
            <person name="Boka B."/>
            <person name="Rigling D."/>
            <person name="Barry K."/>
            <person name="Lee J."/>
            <person name="Mihaltcheva S."/>
            <person name="LaButti K."/>
            <person name="Lipzen A."/>
            <person name="Waldron R."/>
            <person name="Moloney N.M."/>
            <person name="Sperisen C."/>
            <person name="Kredics L."/>
            <person name="Vagvoelgyi C."/>
            <person name="Patrignani A."/>
            <person name="Fitzpatrick D."/>
            <person name="Nagy I."/>
            <person name="Doyle S."/>
            <person name="Anderson J.B."/>
            <person name="Grigoriev I.V."/>
            <person name="Gueldener U."/>
            <person name="Muensterkoetter M."/>
            <person name="Nagy L.G."/>
        </authorList>
    </citation>
    <scope>NUCLEOTIDE SEQUENCE [LARGE SCALE GENOMIC DNA]</scope>
    <source>
        <strain evidence="3">Ar21-2</strain>
    </source>
</reference>
<dbReference type="EMBL" id="KZ293693">
    <property type="protein sequence ID" value="PBK85059.1"/>
    <property type="molecule type" value="Genomic_DNA"/>
</dbReference>
<dbReference type="Proteomes" id="UP000217790">
    <property type="component" value="Unassembled WGS sequence"/>
</dbReference>
<sequence length="238" mass="26842">MGYDARDKTYNQLPPYLYEPGKKSGVTIFHSPVAFRSFFGEEAPLMKVKRLLQKQLIVAYGSNTVWKSEGNITHIFYKKDYNAYLLPIKKKKDNNLTSTFKIFDIYNKKVFTPLHLKGSGHTLANDAAVYDEEDIMKAMEEADAEKEETPIATATPIPSPPLNPALGHHRTLLLPMVEDIPTLSFIPLAGIPPETNKAPRGREAEAEDKKVPEAVTTDKDNIDILTVIHEDEEEEEEE</sequence>
<dbReference type="InParanoid" id="A0A2H3CPQ4"/>
<feature type="region of interest" description="Disordered" evidence="1">
    <location>
        <begin position="189"/>
        <end position="223"/>
    </location>
</feature>
<evidence type="ECO:0000313" key="3">
    <source>
        <dbReference type="Proteomes" id="UP000217790"/>
    </source>
</evidence>
<keyword evidence="3" id="KW-1185">Reference proteome</keyword>
<protein>
    <submittedName>
        <fullName evidence="2">Uncharacterized protein</fullName>
    </submittedName>
</protein>
<evidence type="ECO:0000256" key="1">
    <source>
        <dbReference type="SAM" id="MobiDB-lite"/>
    </source>
</evidence>
<gene>
    <name evidence="2" type="ORF">ARMGADRAFT_1036580</name>
</gene>
<proteinExistence type="predicted"/>
<organism evidence="2 3">
    <name type="scientific">Armillaria gallica</name>
    <name type="common">Bulbous honey fungus</name>
    <name type="synonym">Armillaria bulbosa</name>
    <dbReference type="NCBI Taxonomy" id="47427"/>
    <lineage>
        <taxon>Eukaryota</taxon>
        <taxon>Fungi</taxon>
        <taxon>Dikarya</taxon>
        <taxon>Basidiomycota</taxon>
        <taxon>Agaricomycotina</taxon>
        <taxon>Agaricomycetes</taxon>
        <taxon>Agaricomycetidae</taxon>
        <taxon>Agaricales</taxon>
        <taxon>Marasmiineae</taxon>
        <taxon>Physalacriaceae</taxon>
        <taxon>Armillaria</taxon>
    </lineage>
</organism>
<accession>A0A2H3CPQ4</accession>
<dbReference type="AlphaFoldDB" id="A0A2H3CPQ4"/>
<name>A0A2H3CPQ4_ARMGA</name>
<evidence type="ECO:0000313" key="2">
    <source>
        <dbReference type="EMBL" id="PBK85059.1"/>
    </source>
</evidence>